<feature type="domain" description="NTF2" evidence="13">
    <location>
        <begin position="365"/>
        <end position="515"/>
    </location>
</feature>
<dbReference type="PROSITE" id="PS00107">
    <property type="entry name" value="PROTEIN_KINASE_ATP"/>
    <property type="match status" value="1"/>
</dbReference>
<dbReference type="FunFam" id="3.10.450.50:FF:000012">
    <property type="entry name" value="Mitogen-activated protein kinase kinase 3"/>
    <property type="match status" value="1"/>
</dbReference>
<evidence type="ECO:0000313" key="15">
    <source>
        <dbReference type="Proteomes" id="UP000017836"/>
    </source>
</evidence>
<dbReference type="InterPro" id="IPR017441">
    <property type="entry name" value="Protein_kinase_ATP_BS"/>
</dbReference>
<evidence type="ECO:0000256" key="7">
    <source>
        <dbReference type="ARBA" id="ARBA00038999"/>
    </source>
</evidence>
<dbReference type="Gramene" id="ERN02531">
    <property type="protein sequence ID" value="ERN02531"/>
    <property type="gene ID" value="AMTR_s00083p00130670"/>
</dbReference>
<dbReference type="PROSITE" id="PS50011">
    <property type="entry name" value="PROTEIN_KINASE_DOM"/>
    <property type="match status" value="1"/>
</dbReference>
<comment type="catalytic activity">
    <reaction evidence="9">
        <text>L-threonyl-[protein] + ATP = O-phospho-L-threonyl-[protein] + ADP + H(+)</text>
        <dbReference type="Rhea" id="RHEA:46608"/>
        <dbReference type="Rhea" id="RHEA-COMP:11060"/>
        <dbReference type="Rhea" id="RHEA-COMP:11605"/>
        <dbReference type="ChEBI" id="CHEBI:15378"/>
        <dbReference type="ChEBI" id="CHEBI:30013"/>
        <dbReference type="ChEBI" id="CHEBI:30616"/>
        <dbReference type="ChEBI" id="CHEBI:61977"/>
        <dbReference type="ChEBI" id="CHEBI:456216"/>
        <dbReference type="EC" id="2.7.12.2"/>
    </reaction>
</comment>
<dbReference type="FunFam" id="3.30.200.20:FF:000527">
    <property type="entry name" value="mitogen-activated protein kinase kinase 3"/>
    <property type="match status" value="1"/>
</dbReference>
<dbReference type="HOGENOM" id="CLU_000288_63_23_1"/>
<dbReference type="GO" id="GO:0004708">
    <property type="term" value="F:MAP kinase kinase activity"/>
    <property type="evidence" value="ECO:0000318"/>
    <property type="project" value="GO_Central"/>
</dbReference>
<comment type="catalytic activity">
    <reaction evidence="10">
        <text>L-tyrosyl-[protein] + ATP = O-phospho-L-tyrosyl-[protein] + ADP + H(+)</text>
        <dbReference type="Rhea" id="RHEA:10596"/>
        <dbReference type="Rhea" id="RHEA-COMP:10136"/>
        <dbReference type="Rhea" id="RHEA-COMP:20101"/>
        <dbReference type="ChEBI" id="CHEBI:15378"/>
        <dbReference type="ChEBI" id="CHEBI:30616"/>
        <dbReference type="ChEBI" id="CHEBI:46858"/>
        <dbReference type="ChEBI" id="CHEBI:61978"/>
        <dbReference type="ChEBI" id="CHEBI:456216"/>
        <dbReference type="EC" id="2.7.12.2"/>
    </reaction>
</comment>
<evidence type="ECO:0000256" key="6">
    <source>
        <dbReference type="ARBA" id="ARBA00038035"/>
    </source>
</evidence>
<dbReference type="OMA" id="QFIMEPS"/>
<dbReference type="InterPro" id="IPR018222">
    <property type="entry name" value="Nuclear_transport_factor_2_euk"/>
</dbReference>
<evidence type="ECO:0000256" key="8">
    <source>
        <dbReference type="ARBA" id="ARBA00049014"/>
    </source>
</evidence>
<dbReference type="STRING" id="13333.W1P4L7"/>
<dbReference type="SUPFAM" id="SSF54427">
    <property type="entry name" value="NTF2-like"/>
    <property type="match status" value="1"/>
</dbReference>
<dbReference type="PANTHER" id="PTHR48013:SF9">
    <property type="entry name" value="DUAL SPECIFICITY MITOGEN-ACTIVATED PROTEIN KINASE KINASE 5"/>
    <property type="match status" value="1"/>
</dbReference>
<evidence type="ECO:0000256" key="5">
    <source>
        <dbReference type="ARBA" id="ARBA00022840"/>
    </source>
</evidence>
<keyword evidence="4" id="KW-0418">Kinase</keyword>
<evidence type="ECO:0000256" key="10">
    <source>
        <dbReference type="ARBA" id="ARBA00051693"/>
    </source>
</evidence>
<organism evidence="14 15">
    <name type="scientific">Amborella trichopoda</name>
    <dbReference type="NCBI Taxonomy" id="13333"/>
    <lineage>
        <taxon>Eukaryota</taxon>
        <taxon>Viridiplantae</taxon>
        <taxon>Streptophyta</taxon>
        <taxon>Embryophyta</taxon>
        <taxon>Tracheophyta</taxon>
        <taxon>Spermatophyta</taxon>
        <taxon>Magnoliopsida</taxon>
        <taxon>Amborellales</taxon>
        <taxon>Amborellaceae</taxon>
        <taxon>Amborella</taxon>
    </lineage>
</organism>
<keyword evidence="5 11" id="KW-0067">ATP-binding</keyword>
<dbReference type="CDD" id="cd06623">
    <property type="entry name" value="PKc_MAPKK_plant_like"/>
    <property type="match status" value="1"/>
</dbReference>
<comment type="similarity">
    <text evidence="6">Belongs to the protein kinase superfamily. STE Ser/Thr protein kinase family. MAP kinase kinase subfamily.</text>
</comment>
<dbReference type="Gene3D" id="3.30.200.20">
    <property type="entry name" value="Phosphorylase Kinase, domain 1"/>
    <property type="match status" value="1"/>
</dbReference>
<gene>
    <name evidence="14" type="ORF">AMTR_s00083p00130670</name>
</gene>
<dbReference type="EMBL" id="KI394526">
    <property type="protein sequence ID" value="ERN02531.1"/>
    <property type="molecule type" value="Genomic_DNA"/>
</dbReference>
<evidence type="ECO:0000256" key="1">
    <source>
        <dbReference type="ARBA" id="ARBA00022527"/>
    </source>
</evidence>
<dbReference type="GO" id="GO:0000165">
    <property type="term" value="P:MAPK cascade"/>
    <property type="evidence" value="ECO:0000318"/>
    <property type="project" value="GO_Central"/>
</dbReference>
<dbReference type="FunFam" id="1.10.510.10:FF:000432">
    <property type="entry name" value="mitogen-activated protein kinase kinase 3"/>
    <property type="match status" value="1"/>
</dbReference>
<dbReference type="Gene3D" id="3.10.450.50">
    <property type="match status" value="1"/>
</dbReference>
<dbReference type="KEGG" id="atr:18430644"/>
<feature type="binding site" evidence="11">
    <location>
        <position position="111"/>
    </location>
    <ligand>
        <name>ATP</name>
        <dbReference type="ChEBI" id="CHEBI:30616"/>
    </ligand>
</feature>
<keyword evidence="2" id="KW-0808">Transferase</keyword>
<dbReference type="AlphaFoldDB" id="W1P4L7"/>
<evidence type="ECO:0000256" key="9">
    <source>
        <dbReference type="ARBA" id="ARBA00049299"/>
    </source>
</evidence>
<evidence type="ECO:0000313" key="14">
    <source>
        <dbReference type="EMBL" id="ERN02531.1"/>
    </source>
</evidence>
<evidence type="ECO:0000256" key="2">
    <source>
        <dbReference type="ARBA" id="ARBA00022679"/>
    </source>
</evidence>
<dbReference type="PROSITE" id="PS00108">
    <property type="entry name" value="PROTEIN_KINASE_ST"/>
    <property type="match status" value="1"/>
</dbReference>
<dbReference type="InterPro" id="IPR032710">
    <property type="entry name" value="NTF2-like_dom_sf"/>
</dbReference>
<dbReference type="Proteomes" id="UP000017836">
    <property type="component" value="Unassembled WGS sequence"/>
</dbReference>
<dbReference type="eggNOG" id="KOG0581">
    <property type="taxonomic scope" value="Eukaryota"/>
</dbReference>
<accession>W1P4L7</accession>
<dbReference type="PROSITE" id="PS50177">
    <property type="entry name" value="NTF2_DOMAIN"/>
    <property type="match status" value="1"/>
</dbReference>
<dbReference type="PANTHER" id="PTHR48013">
    <property type="entry name" value="DUAL SPECIFICITY MITOGEN-ACTIVATED PROTEIN KINASE KINASE 5-RELATED"/>
    <property type="match status" value="1"/>
</dbReference>
<keyword evidence="3 11" id="KW-0547">Nucleotide-binding</keyword>
<comment type="catalytic activity">
    <reaction evidence="8">
        <text>L-seryl-[protein] + ATP = O-phospho-L-seryl-[protein] + ADP + H(+)</text>
        <dbReference type="Rhea" id="RHEA:17989"/>
        <dbReference type="Rhea" id="RHEA-COMP:9863"/>
        <dbReference type="Rhea" id="RHEA-COMP:11604"/>
        <dbReference type="ChEBI" id="CHEBI:15378"/>
        <dbReference type="ChEBI" id="CHEBI:29999"/>
        <dbReference type="ChEBI" id="CHEBI:30616"/>
        <dbReference type="ChEBI" id="CHEBI:83421"/>
        <dbReference type="ChEBI" id="CHEBI:456216"/>
        <dbReference type="EC" id="2.7.12.2"/>
    </reaction>
</comment>
<sequence>MAGLKELKKKLGNLFDADSGFHHGIDLDSCESYKVSDGGTLNLLSRSCGVYNINELGLQKKTGLVDETDRSERTYRCASHEMHIFGAIGCGASSVVQRAIHIPVHRILALKKINIFEKEKRQQLLNEIRTLCEAPCAQGLVEFHGAFYSPDSGQISIALEYMDGGSLADVLRVHKFISEPILASMVQRLLQGLNYLHSVRHLVHRDIKPANLLINLKGEPKITDFGISAGLENSMAMCATFVGTVTYMSPERIRNESYSYPADIWSLGLAIFECGTGEFPYTATEGPANLMLQILYDPSPSPPRDSFSPEFCSFIDACLQKDAEARPTAEQLLSHPFIRKYENIEVDLSAFVRSVFDPTQRLKDLADMLTVHYYMLFDGPDELWHHIKTMYNDNSTFSFSDKVHVGSDNIFGNLSDIRKTLTGDQPRDRLVHIVEKLQCCAHGQEGVAIRVSGSFVVGGHFTICGNGVNVEGAPSFQDLSIDVESQKMGKFYEQFIMEPGAAIGCFTIAKQELYVLQ</sequence>
<evidence type="ECO:0000256" key="11">
    <source>
        <dbReference type="PROSITE-ProRule" id="PRU10141"/>
    </source>
</evidence>
<dbReference type="SMART" id="SM00220">
    <property type="entry name" value="S_TKc"/>
    <property type="match status" value="1"/>
</dbReference>
<dbReference type="EC" id="2.7.12.2" evidence="7"/>
<keyword evidence="1" id="KW-0723">Serine/threonine-protein kinase</keyword>
<dbReference type="GO" id="GO:0005524">
    <property type="term" value="F:ATP binding"/>
    <property type="evidence" value="ECO:0007669"/>
    <property type="project" value="UniProtKB-UniRule"/>
</dbReference>
<keyword evidence="15" id="KW-1185">Reference proteome</keyword>
<dbReference type="GO" id="GO:0051707">
    <property type="term" value="P:response to other organism"/>
    <property type="evidence" value="ECO:0007669"/>
    <property type="project" value="UniProtKB-ARBA"/>
</dbReference>
<dbReference type="GO" id="GO:0004674">
    <property type="term" value="F:protein serine/threonine kinase activity"/>
    <property type="evidence" value="ECO:0007669"/>
    <property type="project" value="UniProtKB-KW"/>
</dbReference>
<dbReference type="Pfam" id="PF00069">
    <property type="entry name" value="Pkinase"/>
    <property type="match status" value="1"/>
</dbReference>
<dbReference type="OrthoDB" id="10252354at2759"/>
<dbReference type="SUPFAM" id="SSF56112">
    <property type="entry name" value="Protein kinase-like (PK-like)"/>
    <property type="match status" value="1"/>
</dbReference>
<name>W1P4L7_AMBTC</name>
<feature type="domain" description="Protein kinase" evidence="12">
    <location>
        <begin position="82"/>
        <end position="338"/>
    </location>
</feature>
<evidence type="ECO:0000256" key="4">
    <source>
        <dbReference type="ARBA" id="ARBA00022777"/>
    </source>
</evidence>
<reference evidence="15" key="1">
    <citation type="journal article" date="2013" name="Science">
        <title>The Amborella genome and the evolution of flowering plants.</title>
        <authorList>
            <consortium name="Amborella Genome Project"/>
        </authorList>
    </citation>
    <scope>NUCLEOTIDE SEQUENCE [LARGE SCALE GENOMIC DNA]</scope>
</reference>
<dbReference type="InterPro" id="IPR011009">
    <property type="entry name" value="Kinase-like_dom_sf"/>
</dbReference>
<evidence type="ECO:0000256" key="3">
    <source>
        <dbReference type="ARBA" id="ARBA00022741"/>
    </source>
</evidence>
<evidence type="ECO:0000259" key="13">
    <source>
        <dbReference type="PROSITE" id="PS50177"/>
    </source>
</evidence>
<evidence type="ECO:0000259" key="12">
    <source>
        <dbReference type="PROSITE" id="PS50011"/>
    </source>
</evidence>
<dbReference type="Gene3D" id="1.10.510.10">
    <property type="entry name" value="Transferase(Phosphotransferase) domain 1"/>
    <property type="match status" value="1"/>
</dbReference>
<dbReference type="InterPro" id="IPR000719">
    <property type="entry name" value="Prot_kinase_dom"/>
</dbReference>
<proteinExistence type="inferred from homology"/>
<protein>
    <recommendedName>
        <fullName evidence="7">mitogen-activated protein kinase kinase</fullName>
        <ecNumber evidence="7">2.7.12.2</ecNumber>
    </recommendedName>
</protein>
<dbReference type="InterPro" id="IPR008271">
    <property type="entry name" value="Ser/Thr_kinase_AS"/>
</dbReference>